<dbReference type="Pfam" id="PF03629">
    <property type="entry name" value="SASA"/>
    <property type="match status" value="1"/>
</dbReference>
<reference evidence="4 5" key="1">
    <citation type="journal article" date="2024" name="Plant J.">
        <title>Genome sequences and population genomics reveal climatic adaptation and genomic divergence between two closely related sweetgum species.</title>
        <authorList>
            <person name="Xu W.Q."/>
            <person name="Ren C.Q."/>
            <person name="Zhang X.Y."/>
            <person name="Comes H.P."/>
            <person name="Liu X.H."/>
            <person name="Li Y.G."/>
            <person name="Kettle C.J."/>
            <person name="Jalonen R."/>
            <person name="Gaisberger H."/>
            <person name="Ma Y.Z."/>
            <person name="Qiu Y.X."/>
        </authorList>
    </citation>
    <scope>NUCLEOTIDE SEQUENCE [LARGE SCALE GENOMIC DNA]</scope>
    <source>
        <tissue evidence="4">Leaves</tissue>
    </source>
</reference>
<proteinExistence type="predicted"/>
<feature type="signal peptide" evidence="2">
    <location>
        <begin position="1"/>
        <end position="18"/>
    </location>
</feature>
<name>A0AAP0NET8_LIQFO</name>
<dbReference type="EMBL" id="JBBPBK010000014">
    <property type="protein sequence ID" value="KAK9269979.1"/>
    <property type="molecule type" value="Genomic_DNA"/>
</dbReference>
<dbReference type="GO" id="GO:0016787">
    <property type="term" value="F:hydrolase activity"/>
    <property type="evidence" value="ECO:0007669"/>
    <property type="project" value="UniProtKB-KW"/>
</dbReference>
<dbReference type="SUPFAM" id="SSF52266">
    <property type="entry name" value="SGNH hydrolase"/>
    <property type="match status" value="1"/>
</dbReference>
<dbReference type="Gene3D" id="3.40.50.1110">
    <property type="entry name" value="SGNH hydrolase"/>
    <property type="match status" value="1"/>
</dbReference>
<dbReference type="Proteomes" id="UP001415857">
    <property type="component" value="Unassembled WGS sequence"/>
</dbReference>
<accession>A0AAP0NET8</accession>
<dbReference type="InterPro" id="IPR005181">
    <property type="entry name" value="SASA"/>
</dbReference>
<dbReference type="InterPro" id="IPR052940">
    <property type="entry name" value="Carb_Esterase_6"/>
</dbReference>
<organism evidence="4 5">
    <name type="scientific">Liquidambar formosana</name>
    <name type="common">Formosan gum</name>
    <dbReference type="NCBI Taxonomy" id="63359"/>
    <lineage>
        <taxon>Eukaryota</taxon>
        <taxon>Viridiplantae</taxon>
        <taxon>Streptophyta</taxon>
        <taxon>Embryophyta</taxon>
        <taxon>Tracheophyta</taxon>
        <taxon>Spermatophyta</taxon>
        <taxon>Magnoliopsida</taxon>
        <taxon>eudicotyledons</taxon>
        <taxon>Gunneridae</taxon>
        <taxon>Pentapetalae</taxon>
        <taxon>Saxifragales</taxon>
        <taxon>Altingiaceae</taxon>
        <taxon>Liquidambar</taxon>
    </lineage>
</organism>
<keyword evidence="2" id="KW-0732">Signal</keyword>
<dbReference type="AlphaFoldDB" id="A0AAP0NET8"/>
<dbReference type="PANTHER" id="PTHR31988">
    <property type="entry name" value="ESTERASE, PUTATIVE (DUF303)-RELATED"/>
    <property type="match status" value="1"/>
</dbReference>
<gene>
    <name evidence="4" type="ORF">L1049_025552</name>
</gene>
<feature type="chain" id="PRO_5042918775" description="Sialate O-acetylesterase domain-containing protein" evidence="2">
    <location>
        <begin position="19"/>
        <end position="260"/>
    </location>
</feature>
<dbReference type="InterPro" id="IPR036514">
    <property type="entry name" value="SGNH_hydro_sf"/>
</dbReference>
<evidence type="ECO:0000313" key="5">
    <source>
        <dbReference type="Proteomes" id="UP001415857"/>
    </source>
</evidence>
<comment type="caution">
    <text evidence="4">The sequence shown here is derived from an EMBL/GenBank/DDBJ whole genome shotgun (WGS) entry which is preliminary data.</text>
</comment>
<protein>
    <recommendedName>
        <fullName evidence="3">Sialate O-acetylesterase domain-containing protein</fullName>
    </recommendedName>
</protein>
<evidence type="ECO:0000256" key="2">
    <source>
        <dbReference type="SAM" id="SignalP"/>
    </source>
</evidence>
<evidence type="ECO:0000259" key="3">
    <source>
        <dbReference type="Pfam" id="PF03629"/>
    </source>
</evidence>
<evidence type="ECO:0000256" key="1">
    <source>
        <dbReference type="ARBA" id="ARBA00022801"/>
    </source>
</evidence>
<evidence type="ECO:0000313" key="4">
    <source>
        <dbReference type="EMBL" id="KAK9269979.1"/>
    </source>
</evidence>
<sequence>MLSLLSMVLLAYACLVRPAQFVYSSTIQWKNIFILAGQSNMSGRGGVVNETWDGIVPPECSPNPEILRLNAELSWEEASEPLHRDIDVGKTCGVGPGMAFANAVLDKDSSLGVVGLVPCAIGGTNISEWARGRHLYDELVRRTAASLQDGGTIRAVLWYQGESDTVNQKDADSYKGKLEKFFSDLRYDLQSPMLPIFQVALASGEGKFIETVRRAQLGITLPNVKCVDAKGLGLKADHLHLTTTAQVQLGLKLAHAFLAS</sequence>
<keyword evidence="5" id="KW-1185">Reference proteome</keyword>
<dbReference type="PANTHER" id="PTHR31988:SF15">
    <property type="entry name" value="ESTERASE, PUTATIVE (DUF303)-RELATED"/>
    <property type="match status" value="1"/>
</dbReference>
<feature type="domain" description="Sialate O-acetylesterase" evidence="3">
    <location>
        <begin position="30"/>
        <end position="258"/>
    </location>
</feature>
<keyword evidence="1" id="KW-0378">Hydrolase</keyword>